<keyword evidence="1" id="KW-0812">Transmembrane</keyword>
<keyword evidence="1" id="KW-0472">Membrane</keyword>
<name>A0ABQ2KNQ1_9MICO</name>
<protein>
    <submittedName>
        <fullName evidence="2">Uncharacterized protein</fullName>
    </submittedName>
</protein>
<feature type="transmembrane region" description="Helical" evidence="1">
    <location>
        <begin position="6"/>
        <end position="30"/>
    </location>
</feature>
<keyword evidence="3" id="KW-1185">Reference proteome</keyword>
<evidence type="ECO:0000313" key="3">
    <source>
        <dbReference type="Proteomes" id="UP000626982"/>
    </source>
</evidence>
<gene>
    <name evidence="2" type="ORF">GCM10010968_24720</name>
</gene>
<reference evidence="3" key="1">
    <citation type="journal article" date="2019" name="Int. J. Syst. Evol. Microbiol.">
        <title>The Global Catalogue of Microorganisms (GCM) 10K type strain sequencing project: providing services to taxonomists for standard genome sequencing and annotation.</title>
        <authorList>
            <consortium name="The Broad Institute Genomics Platform"/>
            <consortium name="The Broad Institute Genome Sequencing Center for Infectious Disease"/>
            <person name="Wu L."/>
            <person name="Ma J."/>
        </authorList>
    </citation>
    <scope>NUCLEOTIDE SEQUENCE [LARGE SCALE GENOMIC DNA]</scope>
    <source>
        <strain evidence="3">CGMCC 1.6960</strain>
    </source>
</reference>
<dbReference type="Proteomes" id="UP000626982">
    <property type="component" value="Unassembled WGS sequence"/>
</dbReference>
<comment type="caution">
    <text evidence="2">The sequence shown here is derived from an EMBL/GenBank/DDBJ whole genome shotgun (WGS) entry which is preliminary data.</text>
</comment>
<proteinExistence type="predicted"/>
<accession>A0ABQ2KNQ1</accession>
<keyword evidence="1" id="KW-1133">Transmembrane helix</keyword>
<evidence type="ECO:0000313" key="2">
    <source>
        <dbReference type="EMBL" id="GGN88783.1"/>
    </source>
</evidence>
<feature type="transmembrane region" description="Helical" evidence="1">
    <location>
        <begin position="42"/>
        <end position="69"/>
    </location>
</feature>
<sequence length="73" mass="7234">MDAQAVEGVLAAVVLLLGGGAIALGIVLLVRGRRRGPDGGRGSAMLTFGITALVIGAFVLVPALVMLLVPPAT</sequence>
<evidence type="ECO:0000256" key="1">
    <source>
        <dbReference type="SAM" id="Phobius"/>
    </source>
</evidence>
<organism evidence="2 3">
    <name type="scientific">Agrococcus terreus</name>
    <dbReference type="NCBI Taxonomy" id="574649"/>
    <lineage>
        <taxon>Bacteria</taxon>
        <taxon>Bacillati</taxon>
        <taxon>Actinomycetota</taxon>
        <taxon>Actinomycetes</taxon>
        <taxon>Micrococcales</taxon>
        <taxon>Microbacteriaceae</taxon>
        <taxon>Agrococcus</taxon>
    </lineage>
</organism>
<dbReference type="RefSeq" id="WP_188718605.1">
    <property type="nucleotide sequence ID" value="NZ_BAABBD010000003.1"/>
</dbReference>
<dbReference type="EMBL" id="BMLM01000002">
    <property type="protein sequence ID" value="GGN88783.1"/>
    <property type="molecule type" value="Genomic_DNA"/>
</dbReference>